<evidence type="ECO:0000313" key="2">
    <source>
        <dbReference type="Proteomes" id="UP000727071"/>
    </source>
</evidence>
<evidence type="ECO:0000313" key="1">
    <source>
        <dbReference type="EMBL" id="MBZ6015067.1"/>
    </source>
</evidence>
<organism evidence="1 2">
    <name type="scientific">Leuconostoc gelidum subsp. gelidum</name>
    <dbReference type="NCBI Taxonomy" id="1607839"/>
    <lineage>
        <taxon>Bacteria</taxon>
        <taxon>Bacillati</taxon>
        <taxon>Bacillota</taxon>
        <taxon>Bacilli</taxon>
        <taxon>Lactobacillales</taxon>
        <taxon>Lactobacillaceae</taxon>
        <taxon>Leuconostoc</taxon>
        <taxon>Leuconostoc gelidum group</taxon>
    </lineage>
</organism>
<reference evidence="1" key="1">
    <citation type="submission" date="2021-05" db="EMBL/GenBank/DDBJ databases">
        <title>Pangenome of Leuconostoc gelidum warrants species status for Leuconostoc gelidum subsp. gasicomitatum.</title>
        <authorList>
            <person name="Johansson P."/>
            <person name="Sade E."/>
            <person name="Hultman J."/>
            <person name="Auvinen P."/>
            <person name="Bjorkroth J."/>
        </authorList>
    </citation>
    <scope>NUCLEOTIDE SEQUENCE</scope>
    <source>
        <strain evidence="1">C220d</strain>
    </source>
</reference>
<dbReference type="Proteomes" id="UP000727071">
    <property type="component" value="Unassembled WGS sequence"/>
</dbReference>
<dbReference type="RefSeq" id="WP_010687938.1">
    <property type="nucleotide sequence ID" value="NZ_BPKU01000002.1"/>
</dbReference>
<comment type="caution">
    <text evidence="1">The sequence shown here is derived from an EMBL/GenBank/DDBJ whole genome shotgun (WGS) entry which is preliminary data.</text>
</comment>
<proteinExistence type="predicted"/>
<sequence>MVLNIIKWLNEHAGVASWISGSVTTIGLISTRMSFRSKMVVDILATYKQVSADKYLRINHIIALTNIGNTPVIPKEFGYVAFHKMEKIYMPLITDRIDCALQPYQKMERGSQVAYIEDILEAHGFTKSDNDIKVKAYVKIHTGKVYRSKKSINLNMNKLDEDGEKIADMIASKAIEAEELLPQLD</sequence>
<accession>A0AB35FWY8</accession>
<protein>
    <submittedName>
        <fullName evidence="1">Uncharacterized protein</fullName>
    </submittedName>
</protein>
<dbReference type="AlphaFoldDB" id="A0AB35FWY8"/>
<gene>
    <name evidence="1" type="ORF">KII88_00725</name>
</gene>
<name>A0AB35FWY8_LEUGE</name>
<dbReference type="EMBL" id="JAHBFV010000003">
    <property type="protein sequence ID" value="MBZ6015067.1"/>
    <property type="molecule type" value="Genomic_DNA"/>
</dbReference>